<dbReference type="GO" id="GO:0006935">
    <property type="term" value="P:chemotaxis"/>
    <property type="evidence" value="ECO:0007669"/>
    <property type="project" value="UniProtKB-UniRule"/>
</dbReference>
<dbReference type="Proteomes" id="UP000298596">
    <property type="component" value="Plasmid p4"/>
</dbReference>
<dbReference type="SUPFAM" id="SSF52738">
    <property type="entry name" value="Methylesterase CheB, C-terminal domain"/>
    <property type="match status" value="1"/>
</dbReference>
<dbReference type="Pfam" id="PF01339">
    <property type="entry name" value="CheB_methylest"/>
    <property type="match status" value="1"/>
</dbReference>
<dbReference type="AlphaFoldDB" id="A0A4D8QML8"/>
<evidence type="ECO:0000313" key="7">
    <source>
        <dbReference type="EMBL" id="QCO06672.1"/>
    </source>
</evidence>
<feature type="active site" evidence="5">
    <location>
        <position position="12"/>
    </location>
</feature>
<sequence length="336" mass="35291">MTDGALIVVGASAGGLEALEALVRELPADLPAAVCVVLHIGDRPSTAPSILDRAGPLSASHATDREPLRAGRIYVAPPGCHLVVEPPGRLRLSRGPRENSTRPAADPLFRSAARACGPKVVGVVLSGALNDGTAGLAEIKRQGGIAVVQDPADARHPGMPRSALDHVAVDHCVPAAAMGALLARLAAERVPAATRPVASKVASMEASMEGMYKLETPSALTCPDCGGALRETKVDTLPYFTCHIGHRYGADSMEEAQLHMVEQAFEVALRALNERAALCQRLAETAQGVGQALSAKRWDEAGREARERAEVLIRFLGEEWVRPSIAPGSGGEPDRF</sequence>
<geneLocation type="plasmid" evidence="7">
    <name>p4</name>
</geneLocation>
<evidence type="ECO:0000256" key="2">
    <source>
        <dbReference type="ARBA" id="ARBA00022801"/>
    </source>
</evidence>
<proteinExistence type="predicted"/>
<accession>A0A4D8QML8</accession>
<dbReference type="EMBL" id="CP032334">
    <property type="protein sequence ID" value="QCO06672.1"/>
    <property type="molecule type" value="Genomic_DNA"/>
</dbReference>
<dbReference type="PIRSF" id="PIRSF036461">
    <property type="entry name" value="Chmtx_methlestr"/>
    <property type="match status" value="1"/>
</dbReference>
<feature type="active site" evidence="5">
    <location>
        <position position="39"/>
    </location>
</feature>
<dbReference type="InterPro" id="IPR011247">
    <property type="entry name" value="Chemotax_prot-Glu_Me-esterase"/>
</dbReference>
<keyword evidence="1" id="KW-0963">Cytoplasm</keyword>
<keyword evidence="2 5" id="KW-0378">Hydrolase</keyword>
<dbReference type="GO" id="GO:0008984">
    <property type="term" value="F:protein-glutamate methylesterase activity"/>
    <property type="evidence" value="ECO:0007669"/>
    <property type="project" value="UniProtKB-EC"/>
</dbReference>
<dbReference type="InterPro" id="IPR035909">
    <property type="entry name" value="CheB_C"/>
</dbReference>
<dbReference type="Gene3D" id="3.40.50.180">
    <property type="entry name" value="Methylesterase CheB, C-terminal domain"/>
    <property type="match status" value="1"/>
</dbReference>
<evidence type="ECO:0000313" key="8">
    <source>
        <dbReference type="Proteomes" id="UP000298596"/>
    </source>
</evidence>
<comment type="catalytic activity">
    <reaction evidence="4">
        <text>[protein]-L-glutamate 5-O-methyl ester + H2O = L-glutamyl-[protein] + methanol + H(+)</text>
        <dbReference type="Rhea" id="RHEA:23236"/>
        <dbReference type="Rhea" id="RHEA-COMP:10208"/>
        <dbReference type="Rhea" id="RHEA-COMP:10311"/>
        <dbReference type="ChEBI" id="CHEBI:15377"/>
        <dbReference type="ChEBI" id="CHEBI:15378"/>
        <dbReference type="ChEBI" id="CHEBI:17790"/>
        <dbReference type="ChEBI" id="CHEBI:29973"/>
        <dbReference type="ChEBI" id="CHEBI:82795"/>
        <dbReference type="EC" id="3.1.1.61"/>
    </reaction>
</comment>
<evidence type="ECO:0000256" key="4">
    <source>
        <dbReference type="ARBA" id="ARBA00048267"/>
    </source>
</evidence>
<name>A0A4D8QML8_AZOBR</name>
<dbReference type="PANTHER" id="PTHR42872">
    <property type="entry name" value="PROTEIN-GLUTAMATE METHYLESTERASE/PROTEIN-GLUTAMINE GLUTAMINASE"/>
    <property type="match status" value="1"/>
</dbReference>
<keyword evidence="5" id="KW-0145">Chemotaxis</keyword>
<dbReference type="PROSITE" id="PS50122">
    <property type="entry name" value="CHEB"/>
    <property type="match status" value="1"/>
</dbReference>
<dbReference type="CDD" id="cd16433">
    <property type="entry name" value="CheB"/>
    <property type="match status" value="1"/>
</dbReference>
<evidence type="ECO:0000259" key="6">
    <source>
        <dbReference type="PROSITE" id="PS50122"/>
    </source>
</evidence>
<dbReference type="PANTHER" id="PTHR42872:SF6">
    <property type="entry name" value="PROTEIN-GLUTAMATE METHYLESTERASE_PROTEIN-GLUTAMINE GLUTAMINASE"/>
    <property type="match status" value="1"/>
</dbReference>
<dbReference type="GO" id="GO:0005737">
    <property type="term" value="C:cytoplasm"/>
    <property type="evidence" value="ECO:0007669"/>
    <property type="project" value="InterPro"/>
</dbReference>
<evidence type="ECO:0000256" key="5">
    <source>
        <dbReference type="PROSITE-ProRule" id="PRU00050"/>
    </source>
</evidence>
<feature type="active site" evidence="5">
    <location>
        <position position="131"/>
    </location>
</feature>
<evidence type="ECO:0000256" key="1">
    <source>
        <dbReference type="ARBA" id="ARBA00022490"/>
    </source>
</evidence>
<protein>
    <recommendedName>
        <fullName evidence="3">protein-glutamate methylesterase</fullName>
        <ecNumber evidence="3">3.1.1.61</ecNumber>
    </recommendedName>
</protein>
<gene>
    <name evidence="7" type="ORF">D3867_32635</name>
</gene>
<reference evidence="7 8" key="1">
    <citation type="submission" date="2018-09" db="EMBL/GenBank/DDBJ databases">
        <title>Whole genome based analysis of evolution and adaptive divergence in Indian and Brazilian strains of Azospirillum brasilense.</title>
        <authorList>
            <person name="Singh C."/>
            <person name="Tripathi A.K."/>
        </authorList>
    </citation>
    <scope>NUCLEOTIDE SEQUENCE [LARGE SCALE GENOMIC DNA]</scope>
    <source>
        <strain evidence="7 8">MTCC4036</strain>
        <plasmid evidence="7 8">p4</plasmid>
    </source>
</reference>
<dbReference type="EC" id="3.1.1.61" evidence="3"/>
<feature type="domain" description="CheB-type methylesterase" evidence="6">
    <location>
        <begin position="1"/>
        <end position="182"/>
    </location>
</feature>
<keyword evidence="7" id="KW-0614">Plasmid</keyword>
<dbReference type="InterPro" id="IPR000673">
    <property type="entry name" value="Sig_transdc_resp-reg_Me-estase"/>
</dbReference>
<organism evidence="7 8">
    <name type="scientific">Azospirillum brasilense</name>
    <dbReference type="NCBI Taxonomy" id="192"/>
    <lineage>
        <taxon>Bacteria</taxon>
        <taxon>Pseudomonadati</taxon>
        <taxon>Pseudomonadota</taxon>
        <taxon>Alphaproteobacteria</taxon>
        <taxon>Rhodospirillales</taxon>
        <taxon>Azospirillaceae</taxon>
        <taxon>Azospirillum</taxon>
    </lineage>
</organism>
<evidence type="ECO:0000256" key="3">
    <source>
        <dbReference type="ARBA" id="ARBA00039140"/>
    </source>
</evidence>
<dbReference type="GO" id="GO:0000156">
    <property type="term" value="F:phosphorelay response regulator activity"/>
    <property type="evidence" value="ECO:0007669"/>
    <property type="project" value="InterPro"/>
</dbReference>